<keyword evidence="2" id="KW-0472">Membrane</keyword>
<dbReference type="RefSeq" id="XP_030385807.1">
    <property type="nucleotide sequence ID" value="XM_030529947.1"/>
</dbReference>
<keyword evidence="3" id="KW-0732">Signal</keyword>
<dbReference type="Proteomes" id="UP000504634">
    <property type="component" value="Unplaced"/>
</dbReference>
<evidence type="ECO:0000256" key="3">
    <source>
        <dbReference type="SAM" id="SignalP"/>
    </source>
</evidence>
<sequence length="494" mass="57994">MGRKRWQHVDGESVRNFVIFLLILQNCGRARAQRAHQRDGLAKFEFNGTALYDFNFAKFYETLCSQLAPSAHRRLVLITTKKPFHVLEQLQHDLEEKLKRTTTLKPFHVLEQLELDAQMLQPPKQNASFDIVEALEMDHAAHLKQTTTIKPFHVIEQLDKDLSHSLNHRTTTIRPFNVMEELHAEAHQESLAEHLLHAATSSEEGFEILQPVEQHKGVEPAEATRAKDSQKRKRKRIRRRRKRIRKRRKRKRKRGKKKRKKRKKRKKGDKKKKNKRKKQTHSTVVGQPAQLIFANPTKQPYYYPHHYPAHPSTTAAPLTTKKPATTHAPFNKIKYILRHNSLLKKKKKEYLSHVGHVVYPFVKFVAFFTVLNPFTLGVFLFSLLSPVVFGFLGFVALSVLVKPFLHLVFGVKRNVDDIERKRWRAAKRAERWRLGQRPITIHKHYYEQRPLHSKPPTVLRPVVVSDWRRQQHNPLLPEQRISLANNSDNKFPFL</sequence>
<reference evidence="5" key="1">
    <citation type="submission" date="2025-08" db="UniProtKB">
        <authorList>
            <consortium name="RefSeq"/>
        </authorList>
    </citation>
    <scope>IDENTIFICATION</scope>
    <source>
        <strain evidence="5">11010-0011.00</strain>
        <tissue evidence="5">Whole body</tissue>
    </source>
</reference>
<dbReference type="GeneID" id="115632706"/>
<keyword evidence="4" id="KW-1185">Reference proteome</keyword>
<gene>
    <name evidence="5" type="primary">LOC115632706</name>
</gene>
<evidence type="ECO:0000256" key="2">
    <source>
        <dbReference type="SAM" id="Phobius"/>
    </source>
</evidence>
<feature type="transmembrane region" description="Helical" evidence="2">
    <location>
        <begin position="350"/>
        <end position="371"/>
    </location>
</feature>
<protein>
    <submittedName>
        <fullName evidence="5">Uncharacterized protein LOC115632706</fullName>
    </submittedName>
</protein>
<keyword evidence="2" id="KW-1133">Transmembrane helix</keyword>
<feature type="signal peptide" evidence="3">
    <location>
        <begin position="1"/>
        <end position="32"/>
    </location>
</feature>
<proteinExistence type="predicted"/>
<evidence type="ECO:0000256" key="1">
    <source>
        <dbReference type="SAM" id="MobiDB-lite"/>
    </source>
</evidence>
<evidence type="ECO:0000313" key="5">
    <source>
        <dbReference type="RefSeq" id="XP_030385807.1"/>
    </source>
</evidence>
<dbReference type="OrthoDB" id="8063652at2759"/>
<feature type="transmembrane region" description="Helical" evidence="2">
    <location>
        <begin position="377"/>
        <end position="401"/>
    </location>
</feature>
<accession>A0A6J2UFC2</accession>
<feature type="region of interest" description="Disordered" evidence="1">
    <location>
        <begin position="212"/>
        <end position="287"/>
    </location>
</feature>
<feature type="compositionally biased region" description="Basic residues" evidence="1">
    <location>
        <begin position="230"/>
        <end position="280"/>
    </location>
</feature>
<dbReference type="AlphaFoldDB" id="A0A6J2UFC2"/>
<keyword evidence="2" id="KW-0812">Transmembrane</keyword>
<feature type="chain" id="PRO_5026998275" evidence="3">
    <location>
        <begin position="33"/>
        <end position="494"/>
    </location>
</feature>
<organism evidence="4 5">
    <name type="scientific">Drosophila lebanonensis</name>
    <name type="common">Fruit fly</name>
    <name type="synonym">Scaptodrosophila lebanonensis</name>
    <dbReference type="NCBI Taxonomy" id="7225"/>
    <lineage>
        <taxon>Eukaryota</taxon>
        <taxon>Metazoa</taxon>
        <taxon>Ecdysozoa</taxon>
        <taxon>Arthropoda</taxon>
        <taxon>Hexapoda</taxon>
        <taxon>Insecta</taxon>
        <taxon>Pterygota</taxon>
        <taxon>Neoptera</taxon>
        <taxon>Endopterygota</taxon>
        <taxon>Diptera</taxon>
        <taxon>Brachycera</taxon>
        <taxon>Muscomorpha</taxon>
        <taxon>Ephydroidea</taxon>
        <taxon>Drosophilidae</taxon>
        <taxon>Scaptodrosophila</taxon>
    </lineage>
</organism>
<feature type="compositionally biased region" description="Basic and acidic residues" evidence="1">
    <location>
        <begin position="213"/>
        <end position="229"/>
    </location>
</feature>
<evidence type="ECO:0000313" key="4">
    <source>
        <dbReference type="Proteomes" id="UP000504634"/>
    </source>
</evidence>
<name>A0A6J2UFC2_DROLE</name>